<keyword evidence="3" id="KW-1185">Reference proteome</keyword>
<name>A0ABR0KS16_9PEZI</name>
<dbReference type="Proteomes" id="UP001357485">
    <property type="component" value="Unassembled WGS sequence"/>
</dbReference>
<evidence type="ECO:0000313" key="2">
    <source>
        <dbReference type="EMBL" id="KAK5120901.1"/>
    </source>
</evidence>
<comment type="caution">
    <text evidence="2">The sequence shown here is derived from an EMBL/GenBank/DDBJ whole genome shotgun (WGS) entry which is preliminary data.</text>
</comment>
<feature type="region of interest" description="Disordered" evidence="1">
    <location>
        <begin position="55"/>
        <end position="161"/>
    </location>
</feature>
<reference evidence="2 3" key="1">
    <citation type="submission" date="2023-08" db="EMBL/GenBank/DDBJ databases">
        <title>Black Yeasts Isolated from many extreme environments.</title>
        <authorList>
            <person name="Coleine C."/>
            <person name="Stajich J.E."/>
            <person name="Selbmann L."/>
        </authorList>
    </citation>
    <scope>NUCLEOTIDE SEQUENCE [LARGE SCALE GENOMIC DNA]</scope>
    <source>
        <strain evidence="2 3">CCFEE 536</strain>
    </source>
</reference>
<feature type="compositionally biased region" description="Polar residues" evidence="1">
    <location>
        <begin position="55"/>
        <end position="65"/>
    </location>
</feature>
<protein>
    <submittedName>
        <fullName evidence="2">Uncharacterized protein</fullName>
    </submittedName>
</protein>
<dbReference type="EMBL" id="JAVRRA010025216">
    <property type="protein sequence ID" value="KAK5120901.1"/>
    <property type="molecule type" value="Genomic_DNA"/>
</dbReference>
<sequence>MSLSDKEARLLALTWQHFETQPKIKYATLAPASGYANAQSCKTAVNKIKRKLFALNTSSDGTANDNSEDGTDGGPMADAVDAVESTPAVTTKKRARSKRADDAGSEAGPKKRGRKSKVAAGEAAVVKDEVVDAGDVETGGAVKDEGETSVEEEVVDEVEQT</sequence>
<accession>A0ABR0KS16</accession>
<evidence type="ECO:0000313" key="3">
    <source>
        <dbReference type="Proteomes" id="UP001357485"/>
    </source>
</evidence>
<proteinExistence type="predicted"/>
<evidence type="ECO:0000256" key="1">
    <source>
        <dbReference type="SAM" id="MobiDB-lite"/>
    </source>
</evidence>
<feature type="compositionally biased region" description="Acidic residues" evidence="1">
    <location>
        <begin position="147"/>
        <end position="161"/>
    </location>
</feature>
<organism evidence="2 3">
    <name type="scientific">Cryomyces antarcticus</name>
    <dbReference type="NCBI Taxonomy" id="329879"/>
    <lineage>
        <taxon>Eukaryota</taxon>
        <taxon>Fungi</taxon>
        <taxon>Dikarya</taxon>
        <taxon>Ascomycota</taxon>
        <taxon>Pezizomycotina</taxon>
        <taxon>Dothideomycetes</taxon>
        <taxon>Dothideomycetes incertae sedis</taxon>
        <taxon>Cryomyces</taxon>
    </lineage>
</organism>
<gene>
    <name evidence="2" type="ORF">LTR16_004473</name>
</gene>